<keyword evidence="4 14" id="KW-0997">Cell inner membrane</keyword>
<evidence type="ECO:0000256" key="9">
    <source>
        <dbReference type="ARBA" id="ARBA00022777"/>
    </source>
</evidence>
<dbReference type="InterPro" id="IPR005467">
    <property type="entry name" value="His_kinase_dom"/>
</dbReference>
<dbReference type="GO" id="GO:0000155">
    <property type="term" value="F:phosphorelay sensor kinase activity"/>
    <property type="evidence" value="ECO:0007669"/>
    <property type="project" value="InterPro"/>
</dbReference>
<dbReference type="Gene3D" id="6.10.340.10">
    <property type="match status" value="1"/>
</dbReference>
<dbReference type="KEGG" id="otd:J1M35_06550"/>
<comment type="subcellular location">
    <subcellularLocation>
        <location evidence="2">Cell inner membrane</location>
        <topology evidence="2">Multi-pass membrane protein</topology>
    </subcellularLocation>
</comment>
<dbReference type="Gene3D" id="1.10.287.130">
    <property type="match status" value="1"/>
</dbReference>
<dbReference type="Gene3D" id="3.30.565.10">
    <property type="entry name" value="Histidine kinase-like ATPase, C-terminal domain"/>
    <property type="match status" value="1"/>
</dbReference>
<dbReference type="EMBL" id="CP071796">
    <property type="protein sequence ID" value="QTD46533.1"/>
    <property type="molecule type" value="Genomic_DNA"/>
</dbReference>
<keyword evidence="18" id="KW-1185">Reference proteome</keyword>
<evidence type="ECO:0000259" key="16">
    <source>
        <dbReference type="PROSITE" id="PS50885"/>
    </source>
</evidence>
<comment type="catalytic activity">
    <reaction evidence="1 14">
        <text>ATP + protein L-histidine = ADP + protein N-phospho-L-histidine.</text>
        <dbReference type="EC" id="2.7.13.3"/>
    </reaction>
</comment>
<dbReference type="RefSeq" id="WP_208010432.1">
    <property type="nucleotide sequence ID" value="NZ_CP071796.1"/>
</dbReference>
<dbReference type="GO" id="GO:0005524">
    <property type="term" value="F:ATP binding"/>
    <property type="evidence" value="ECO:0007669"/>
    <property type="project" value="UniProtKB-KW"/>
</dbReference>
<dbReference type="CDD" id="cd00082">
    <property type="entry name" value="HisKA"/>
    <property type="match status" value="1"/>
</dbReference>
<dbReference type="PROSITE" id="PS50885">
    <property type="entry name" value="HAMP"/>
    <property type="match status" value="1"/>
</dbReference>
<dbReference type="InterPro" id="IPR006290">
    <property type="entry name" value="CztS_silS_copS"/>
</dbReference>
<keyword evidence="12 14" id="KW-0902">Two-component regulatory system</keyword>
<protein>
    <recommendedName>
        <fullName evidence="14">Sensor protein</fullName>
        <ecNumber evidence="14">2.7.13.3</ecNumber>
    </recommendedName>
</protein>
<keyword evidence="6 14" id="KW-0808">Transferase</keyword>
<dbReference type="GO" id="GO:0005886">
    <property type="term" value="C:plasma membrane"/>
    <property type="evidence" value="ECO:0007669"/>
    <property type="project" value="UniProtKB-SubCell"/>
</dbReference>
<dbReference type="NCBIfam" id="TIGR01386">
    <property type="entry name" value="cztS_silS_copS"/>
    <property type="match status" value="1"/>
</dbReference>
<organism evidence="17 18">
    <name type="scientific">Ottowia testudinis</name>
    <dbReference type="NCBI Taxonomy" id="2816950"/>
    <lineage>
        <taxon>Bacteria</taxon>
        <taxon>Pseudomonadati</taxon>
        <taxon>Pseudomonadota</taxon>
        <taxon>Betaproteobacteria</taxon>
        <taxon>Burkholderiales</taxon>
        <taxon>Comamonadaceae</taxon>
        <taxon>Ottowia</taxon>
    </lineage>
</organism>
<proteinExistence type="predicted"/>
<keyword evidence="3 14" id="KW-1003">Cell membrane</keyword>
<comment type="function">
    <text evidence="14">Member of a two-component regulatory system.</text>
</comment>
<evidence type="ECO:0000256" key="12">
    <source>
        <dbReference type="ARBA" id="ARBA00023012"/>
    </source>
</evidence>
<dbReference type="Pfam" id="PF21085">
    <property type="entry name" value="CusS"/>
    <property type="match status" value="1"/>
</dbReference>
<dbReference type="SUPFAM" id="SSF47384">
    <property type="entry name" value="Homodimeric domain of signal transducing histidine kinase"/>
    <property type="match status" value="1"/>
</dbReference>
<dbReference type="PANTHER" id="PTHR45436:SF15">
    <property type="entry name" value="SENSOR HISTIDINE KINASE CUSS"/>
    <property type="match status" value="1"/>
</dbReference>
<dbReference type="InterPro" id="IPR050428">
    <property type="entry name" value="TCS_sensor_his_kinase"/>
</dbReference>
<evidence type="ECO:0000256" key="2">
    <source>
        <dbReference type="ARBA" id="ARBA00004429"/>
    </source>
</evidence>
<keyword evidence="9 14" id="KW-0418">Kinase</keyword>
<keyword evidence="11 14" id="KW-1133">Transmembrane helix</keyword>
<evidence type="ECO:0000256" key="5">
    <source>
        <dbReference type="ARBA" id="ARBA00022553"/>
    </source>
</evidence>
<feature type="domain" description="HAMP" evidence="16">
    <location>
        <begin position="195"/>
        <end position="248"/>
    </location>
</feature>
<keyword evidence="10 14" id="KW-0067">ATP-binding</keyword>
<sequence length="489" mass="52660">MSHTAAIRRRASLTTRLTLLFALVASLALALLGGVTLLALDEHFEAQDRGILHSHLQQARSLLLRVDNAEALQALPGELERAFGSHSDLVVRVQEASGQALFMQAPEAHIPADLLANPAQTHPAPLLTWREGDHMWRGSAMLMPLPVDGAVPVTVAMALDIHHHEAFVTSFRRALIGYVLLAALGSALLGAWAVRSGLKPLAVMRAQAGRIGAGQLDARMPVDEGPVELAEMASALNAMLARLQESFERLRAYSSDIAHELRTPLSNLMTQTQVTLSQPRSTADYRETLASNAEELERLSRTVSDMLFLAKSDHGLLLPSPERVELRTEVQALFEFYEALALEADVSLTQKGAATVMGDRLMLRRAIGNLLSNALQHTPIGGKLEVNISTKDDCACVTVFNEGTPISTDALPHLFDRFYRAQADRSHVRNSGEGAGLGLAITQAIVQAHAGDVSVTPRATGNAFAIRIPRVGGHLAGDRAPAEGSKLPR</sequence>
<evidence type="ECO:0000256" key="3">
    <source>
        <dbReference type="ARBA" id="ARBA00022475"/>
    </source>
</evidence>
<dbReference type="CDD" id="cd06225">
    <property type="entry name" value="HAMP"/>
    <property type="match status" value="1"/>
</dbReference>
<dbReference type="InterPro" id="IPR036890">
    <property type="entry name" value="HATPase_C_sf"/>
</dbReference>
<keyword evidence="8 14" id="KW-0547">Nucleotide-binding</keyword>
<keyword evidence="13 14" id="KW-0472">Membrane</keyword>
<dbReference type="InterPro" id="IPR048590">
    <property type="entry name" value="CusS-like_sensor"/>
</dbReference>
<dbReference type="InterPro" id="IPR036097">
    <property type="entry name" value="HisK_dim/P_sf"/>
</dbReference>
<feature type="transmembrane region" description="Helical" evidence="14">
    <location>
        <begin position="175"/>
        <end position="194"/>
    </location>
</feature>
<gene>
    <name evidence="17" type="ORF">J1M35_06550</name>
</gene>
<keyword evidence="7 14" id="KW-0812">Transmembrane</keyword>
<name>A0A975H450_9BURK</name>
<dbReference type="InterPro" id="IPR003661">
    <property type="entry name" value="HisK_dim/P_dom"/>
</dbReference>
<evidence type="ECO:0000256" key="1">
    <source>
        <dbReference type="ARBA" id="ARBA00000085"/>
    </source>
</evidence>
<dbReference type="Pfam" id="PF00512">
    <property type="entry name" value="HisKA"/>
    <property type="match status" value="1"/>
</dbReference>
<evidence type="ECO:0000256" key="8">
    <source>
        <dbReference type="ARBA" id="ARBA00022741"/>
    </source>
</evidence>
<dbReference type="Pfam" id="PF00672">
    <property type="entry name" value="HAMP"/>
    <property type="match status" value="1"/>
</dbReference>
<evidence type="ECO:0000256" key="4">
    <source>
        <dbReference type="ARBA" id="ARBA00022519"/>
    </source>
</evidence>
<evidence type="ECO:0000313" key="18">
    <source>
        <dbReference type="Proteomes" id="UP000663903"/>
    </source>
</evidence>
<evidence type="ECO:0000256" key="6">
    <source>
        <dbReference type="ARBA" id="ARBA00022679"/>
    </source>
</evidence>
<dbReference type="Pfam" id="PF02518">
    <property type="entry name" value="HATPase_c"/>
    <property type="match status" value="1"/>
</dbReference>
<dbReference type="AlphaFoldDB" id="A0A975H450"/>
<dbReference type="EC" id="2.7.13.3" evidence="14"/>
<dbReference type="SMART" id="SM00388">
    <property type="entry name" value="HisKA"/>
    <property type="match status" value="1"/>
</dbReference>
<evidence type="ECO:0000256" key="13">
    <source>
        <dbReference type="ARBA" id="ARBA00023136"/>
    </source>
</evidence>
<reference evidence="17" key="1">
    <citation type="submission" date="2021-03" db="EMBL/GenBank/DDBJ databases">
        <title>Ottowia sp. 27C isolated from the cloaca of a Giant Asian pond turtle (Heosemys grandis).</title>
        <authorList>
            <person name="Spergser J."/>
            <person name="Busse H.-J."/>
        </authorList>
    </citation>
    <scope>NUCLEOTIDE SEQUENCE</scope>
    <source>
        <strain evidence="17">27C</strain>
    </source>
</reference>
<dbReference type="InterPro" id="IPR003594">
    <property type="entry name" value="HATPase_dom"/>
</dbReference>
<evidence type="ECO:0000256" key="14">
    <source>
        <dbReference type="RuleBase" id="RU364088"/>
    </source>
</evidence>
<evidence type="ECO:0000256" key="7">
    <source>
        <dbReference type="ARBA" id="ARBA00022692"/>
    </source>
</evidence>
<dbReference type="SMART" id="SM00304">
    <property type="entry name" value="HAMP"/>
    <property type="match status" value="1"/>
</dbReference>
<dbReference type="PANTHER" id="PTHR45436">
    <property type="entry name" value="SENSOR HISTIDINE KINASE YKOH"/>
    <property type="match status" value="1"/>
</dbReference>
<dbReference type="PROSITE" id="PS50109">
    <property type="entry name" value="HIS_KIN"/>
    <property type="match status" value="1"/>
</dbReference>
<dbReference type="Proteomes" id="UP000663903">
    <property type="component" value="Chromosome"/>
</dbReference>
<dbReference type="SUPFAM" id="SSF55874">
    <property type="entry name" value="ATPase domain of HSP90 chaperone/DNA topoisomerase II/histidine kinase"/>
    <property type="match status" value="1"/>
</dbReference>
<evidence type="ECO:0000259" key="15">
    <source>
        <dbReference type="PROSITE" id="PS50109"/>
    </source>
</evidence>
<keyword evidence="5" id="KW-0597">Phosphoprotein</keyword>
<dbReference type="InterPro" id="IPR003660">
    <property type="entry name" value="HAMP_dom"/>
</dbReference>
<dbReference type="SUPFAM" id="SSF158472">
    <property type="entry name" value="HAMP domain-like"/>
    <property type="match status" value="1"/>
</dbReference>
<evidence type="ECO:0000313" key="17">
    <source>
        <dbReference type="EMBL" id="QTD46533.1"/>
    </source>
</evidence>
<dbReference type="SMART" id="SM00387">
    <property type="entry name" value="HATPase_c"/>
    <property type="match status" value="1"/>
</dbReference>
<accession>A0A975H450</accession>
<feature type="domain" description="Histidine kinase" evidence="15">
    <location>
        <begin position="256"/>
        <end position="472"/>
    </location>
</feature>
<evidence type="ECO:0000256" key="11">
    <source>
        <dbReference type="ARBA" id="ARBA00022989"/>
    </source>
</evidence>
<evidence type="ECO:0000256" key="10">
    <source>
        <dbReference type="ARBA" id="ARBA00022840"/>
    </source>
</evidence>